<dbReference type="RefSeq" id="XP_067078131.1">
    <property type="nucleotide sequence ID" value="XM_067222030.1"/>
</dbReference>
<dbReference type="EMBL" id="CZPT02000606">
    <property type="protein sequence ID" value="SCU66720.1"/>
    <property type="molecule type" value="Genomic_DNA"/>
</dbReference>
<protein>
    <submittedName>
        <fullName evidence="2">Transcription factor Pcc1, putative</fullName>
    </submittedName>
</protein>
<keyword evidence="3" id="KW-1185">Reference proteome</keyword>
<comment type="similarity">
    <text evidence="1">Belongs to the CTAG/PCC1 family.</text>
</comment>
<dbReference type="GeneID" id="92382063"/>
<organism evidence="2 3">
    <name type="scientific">Trypanosoma equiperdum</name>
    <dbReference type="NCBI Taxonomy" id="5694"/>
    <lineage>
        <taxon>Eukaryota</taxon>
        <taxon>Discoba</taxon>
        <taxon>Euglenozoa</taxon>
        <taxon>Kinetoplastea</taxon>
        <taxon>Metakinetoplastina</taxon>
        <taxon>Trypanosomatida</taxon>
        <taxon>Trypanosomatidae</taxon>
        <taxon>Trypanosoma</taxon>
    </lineage>
</organism>
<dbReference type="VEuPathDB" id="TriTrypDB:TEOVI_000812900"/>
<dbReference type="InterPro" id="IPR015419">
    <property type="entry name" value="CTAG/Pcc1"/>
</dbReference>
<dbReference type="Pfam" id="PF09341">
    <property type="entry name" value="Pcc1"/>
    <property type="match status" value="1"/>
</dbReference>
<dbReference type="AlphaFoldDB" id="A0A1G4I4W5"/>
<proteinExistence type="inferred from homology"/>
<accession>A0A1G4I4W5</accession>
<evidence type="ECO:0000313" key="3">
    <source>
        <dbReference type="Proteomes" id="UP000195570"/>
    </source>
</evidence>
<evidence type="ECO:0000313" key="2">
    <source>
        <dbReference type="EMBL" id="SCU66720.1"/>
    </source>
</evidence>
<dbReference type="Gene3D" id="3.30.310.50">
    <property type="entry name" value="Alpha-D-phosphohexomutase, C-terminal domain"/>
    <property type="match status" value="1"/>
</dbReference>
<sequence>MRRMDPDAGGGDHDLLQCVLRLPLPNPEVASIMLQVLRVEPPVPGTSREVQLWADDSARSTVFARLCATQERALRAAVAALLEQTKLVLRTLDAFPVDAPANV</sequence>
<evidence type="ECO:0000256" key="1">
    <source>
        <dbReference type="ARBA" id="ARBA00007073"/>
    </source>
</evidence>
<name>A0A1G4I4W5_TRYEQ</name>
<reference evidence="2" key="1">
    <citation type="submission" date="2016-09" db="EMBL/GenBank/DDBJ databases">
        <authorList>
            <person name="Hebert L."/>
            <person name="Moumen B."/>
        </authorList>
    </citation>
    <scope>NUCLEOTIDE SEQUENCE [LARGE SCALE GENOMIC DNA]</scope>
    <source>
        <strain evidence="2">OVI</strain>
    </source>
</reference>
<comment type="caution">
    <text evidence="2">The sequence shown here is derived from an EMBL/GenBank/DDBJ whole genome shotgun (WGS) entry which is preliminary data.</text>
</comment>
<gene>
    <name evidence="2" type="ORF">TEOVI_000812900</name>
</gene>
<dbReference type="Proteomes" id="UP000195570">
    <property type="component" value="Unassembled WGS sequence"/>
</dbReference>